<keyword evidence="1" id="KW-0812">Transmembrane</keyword>
<keyword evidence="1" id="KW-1133">Transmembrane helix</keyword>
<accession>A0A226D6T6</accession>
<dbReference type="Proteomes" id="UP000198287">
    <property type="component" value="Unassembled WGS sequence"/>
</dbReference>
<dbReference type="EMBL" id="LNIX01000030">
    <property type="protein sequence ID" value="OXA41262.1"/>
    <property type="molecule type" value="Genomic_DNA"/>
</dbReference>
<protein>
    <submittedName>
        <fullName evidence="2">Uncharacterized protein</fullName>
    </submittedName>
</protein>
<feature type="transmembrane region" description="Helical" evidence="1">
    <location>
        <begin position="64"/>
        <end position="87"/>
    </location>
</feature>
<gene>
    <name evidence="2" type="ORF">Fcan01_24101</name>
</gene>
<evidence type="ECO:0000313" key="3">
    <source>
        <dbReference type="Proteomes" id="UP000198287"/>
    </source>
</evidence>
<comment type="caution">
    <text evidence="2">The sequence shown here is derived from an EMBL/GenBank/DDBJ whole genome shotgun (WGS) entry which is preliminary data.</text>
</comment>
<dbReference type="AlphaFoldDB" id="A0A226D6T6"/>
<feature type="transmembrane region" description="Helical" evidence="1">
    <location>
        <begin position="41"/>
        <end position="58"/>
    </location>
</feature>
<name>A0A226D6T6_FOLCA</name>
<evidence type="ECO:0000313" key="2">
    <source>
        <dbReference type="EMBL" id="OXA41262.1"/>
    </source>
</evidence>
<evidence type="ECO:0000256" key="1">
    <source>
        <dbReference type="SAM" id="Phobius"/>
    </source>
</evidence>
<keyword evidence="1" id="KW-0472">Membrane</keyword>
<sequence length="188" mass="21499">MASPLIVLIPLYLPPVILGDLYLQISPLFYIIDTGNFSQHLHIFCKLVASYVTSAIWLEGFRLAILGGTAWLVMCKMLTKMFIILLVRGNLVRGNRGNLHHLILQYRRIFIIFEYMKPMVSFMAANFIFAGLYIIVGFWFTAIRLYHSFPLWIYIIFPSGVMIQTAVANMPVVVTIEVHEGSDALIRK</sequence>
<organism evidence="2 3">
    <name type="scientific">Folsomia candida</name>
    <name type="common">Springtail</name>
    <dbReference type="NCBI Taxonomy" id="158441"/>
    <lineage>
        <taxon>Eukaryota</taxon>
        <taxon>Metazoa</taxon>
        <taxon>Ecdysozoa</taxon>
        <taxon>Arthropoda</taxon>
        <taxon>Hexapoda</taxon>
        <taxon>Collembola</taxon>
        <taxon>Entomobryomorpha</taxon>
        <taxon>Isotomoidea</taxon>
        <taxon>Isotomidae</taxon>
        <taxon>Proisotominae</taxon>
        <taxon>Folsomia</taxon>
    </lineage>
</organism>
<feature type="transmembrane region" description="Helical" evidence="1">
    <location>
        <begin position="152"/>
        <end position="178"/>
    </location>
</feature>
<keyword evidence="3" id="KW-1185">Reference proteome</keyword>
<feature type="transmembrane region" description="Helical" evidence="1">
    <location>
        <begin position="120"/>
        <end position="140"/>
    </location>
</feature>
<proteinExistence type="predicted"/>
<feature type="transmembrane region" description="Helical" evidence="1">
    <location>
        <begin position="12"/>
        <end position="32"/>
    </location>
</feature>
<reference evidence="2 3" key="1">
    <citation type="submission" date="2015-12" db="EMBL/GenBank/DDBJ databases">
        <title>The genome of Folsomia candida.</title>
        <authorList>
            <person name="Faddeeva A."/>
            <person name="Derks M.F."/>
            <person name="Anvar Y."/>
            <person name="Smit S."/>
            <person name="Van Straalen N."/>
            <person name="Roelofs D."/>
        </authorList>
    </citation>
    <scope>NUCLEOTIDE SEQUENCE [LARGE SCALE GENOMIC DNA]</scope>
    <source>
        <strain evidence="2 3">VU population</strain>
        <tissue evidence="2">Whole body</tissue>
    </source>
</reference>